<name>A0ABV6RDK0_9MICO</name>
<evidence type="ECO:0000313" key="10">
    <source>
        <dbReference type="Proteomes" id="UP001589793"/>
    </source>
</evidence>
<evidence type="ECO:0000256" key="4">
    <source>
        <dbReference type="ARBA" id="ARBA00022729"/>
    </source>
</evidence>
<keyword evidence="3" id="KW-1003">Cell membrane</keyword>
<dbReference type="PANTHER" id="PTHR34296">
    <property type="entry name" value="TRANSCRIPTIONAL ACTIVATOR PROTEIN MED"/>
    <property type="match status" value="1"/>
</dbReference>
<keyword evidence="4 7" id="KW-0732">Signal</keyword>
<gene>
    <name evidence="9" type="ORF">ACFFF6_13960</name>
</gene>
<evidence type="ECO:0000256" key="7">
    <source>
        <dbReference type="SAM" id="SignalP"/>
    </source>
</evidence>
<reference evidence="9 10" key="1">
    <citation type="submission" date="2024-09" db="EMBL/GenBank/DDBJ databases">
        <authorList>
            <person name="Sun Q."/>
            <person name="Mori K."/>
        </authorList>
    </citation>
    <scope>NUCLEOTIDE SEQUENCE [LARGE SCALE GENOMIC DNA]</scope>
    <source>
        <strain evidence="9 10">CICC 10874</strain>
    </source>
</reference>
<evidence type="ECO:0000313" key="9">
    <source>
        <dbReference type="EMBL" id="MFC0675067.1"/>
    </source>
</evidence>
<dbReference type="PROSITE" id="PS51257">
    <property type="entry name" value="PROKAR_LIPOPROTEIN"/>
    <property type="match status" value="1"/>
</dbReference>
<evidence type="ECO:0000256" key="1">
    <source>
        <dbReference type="ARBA" id="ARBA00004193"/>
    </source>
</evidence>
<keyword evidence="10" id="KW-1185">Reference proteome</keyword>
<dbReference type="PANTHER" id="PTHR34296:SF2">
    <property type="entry name" value="ABC TRANSPORTER GUANOSINE-BINDING PROTEIN NUPN"/>
    <property type="match status" value="1"/>
</dbReference>
<dbReference type="Proteomes" id="UP001589793">
    <property type="component" value="Unassembled WGS sequence"/>
</dbReference>
<dbReference type="InterPro" id="IPR003760">
    <property type="entry name" value="PnrA-like"/>
</dbReference>
<dbReference type="EMBL" id="JBHLSV010000018">
    <property type="protein sequence ID" value="MFC0675067.1"/>
    <property type="molecule type" value="Genomic_DNA"/>
</dbReference>
<comment type="similarity">
    <text evidence="2">Belongs to the BMP lipoprotein family.</text>
</comment>
<dbReference type="InterPro" id="IPR028082">
    <property type="entry name" value="Peripla_BP_I"/>
</dbReference>
<feature type="chain" id="PRO_5046988129" evidence="7">
    <location>
        <begin position="25"/>
        <end position="372"/>
    </location>
</feature>
<dbReference type="RefSeq" id="WP_376981745.1">
    <property type="nucleotide sequence ID" value="NZ_JBHLSV010000018.1"/>
</dbReference>
<organism evidence="9 10">
    <name type="scientific">Brachybacterium hainanense</name>
    <dbReference type="NCBI Taxonomy" id="1541174"/>
    <lineage>
        <taxon>Bacteria</taxon>
        <taxon>Bacillati</taxon>
        <taxon>Actinomycetota</taxon>
        <taxon>Actinomycetes</taxon>
        <taxon>Micrococcales</taxon>
        <taxon>Dermabacteraceae</taxon>
        <taxon>Brachybacterium</taxon>
    </lineage>
</organism>
<keyword evidence="6" id="KW-0449">Lipoprotein</keyword>
<feature type="signal peptide" evidence="7">
    <location>
        <begin position="1"/>
        <end position="24"/>
    </location>
</feature>
<evidence type="ECO:0000256" key="5">
    <source>
        <dbReference type="ARBA" id="ARBA00023136"/>
    </source>
</evidence>
<dbReference type="CDD" id="cd06354">
    <property type="entry name" value="PBP1_PrnA-like"/>
    <property type="match status" value="1"/>
</dbReference>
<comment type="caution">
    <text evidence="9">The sequence shown here is derived from an EMBL/GenBank/DDBJ whole genome shotgun (WGS) entry which is preliminary data.</text>
</comment>
<evidence type="ECO:0000259" key="8">
    <source>
        <dbReference type="Pfam" id="PF02608"/>
    </source>
</evidence>
<evidence type="ECO:0000256" key="6">
    <source>
        <dbReference type="ARBA" id="ARBA00023288"/>
    </source>
</evidence>
<comment type="subcellular location">
    <subcellularLocation>
        <location evidence="1">Cell membrane</location>
        <topology evidence="1">Lipid-anchor</topology>
    </subcellularLocation>
</comment>
<evidence type="ECO:0000256" key="3">
    <source>
        <dbReference type="ARBA" id="ARBA00022475"/>
    </source>
</evidence>
<feature type="domain" description="ABC transporter substrate-binding protein PnrA-like" evidence="8">
    <location>
        <begin position="46"/>
        <end position="363"/>
    </location>
</feature>
<dbReference type="InterPro" id="IPR050957">
    <property type="entry name" value="BMP_lipoprotein"/>
</dbReference>
<sequence>MKNFARIAAVAGIGVLALSSCGSAPEPVAEGGSDGGGDQAASDFKACMVSDSGGFDDKSFNESGYTGLQNAKEELGIATATAESTDPAQFTTNIDNLIAQDCNLIFTVGFLLAPATGSQAAANEDVEFAIIDSTAQDENGEAIELPNVKPLSFDTAQAAYLAGYLAAGTSKTGKVATYGGIQIPTVTIFMDGFADGVAKYNEVHGTDVQLLGWDKASQKGSFSGDFEDQSKGKALSDTFYSQGADIVMPVAGPVGSGTLASAKEGEGRYVIWVDTDGYESITDESAKPLILTSVQKGITTSVEDVTRDAEGGSFENEPYIGTLENGGVGLAPYHDLDAMVSDELKGEVEQLQKDIVDGTIVVESAASPQNLS</sequence>
<evidence type="ECO:0000256" key="2">
    <source>
        <dbReference type="ARBA" id="ARBA00008610"/>
    </source>
</evidence>
<accession>A0ABV6RDK0</accession>
<proteinExistence type="inferred from homology"/>
<dbReference type="SUPFAM" id="SSF53822">
    <property type="entry name" value="Periplasmic binding protein-like I"/>
    <property type="match status" value="1"/>
</dbReference>
<dbReference type="Pfam" id="PF02608">
    <property type="entry name" value="Bmp"/>
    <property type="match status" value="1"/>
</dbReference>
<keyword evidence="5" id="KW-0472">Membrane</keyword>
<dbReference type="Gene3D" id="3.40.50.2300">
    <property type="match status" value="2"/>
</dbReference>
<protein>
    <submittedName>
        <fullName evidence="9">BMP family protein</fullName>
    </submittedName>
</protein>